<gene>
    <name evidence="2" type="ORF">BWK73_21200</name>
</gene>
<evidence type="ECO:0000259" key="1">
    <source>
        <dbReference type="Pfam" id="PF13304"/>
    </source>
</evidence>
<reference evidence="2 3" key="1">
    <citation type="submission" date="2017-01" db="EMBL/GenBank/DDBJ databases">
        <title>Novel large sulfur bacteria in the metagenomes of groundwater-fed chemosynthetic microbial mats in the Lake Huron basin.</title>
        <authorList>
            <person name="Sharrar A.M."/>
            <person name="Flood B.E."/>
            <person name="Bailey J.V."/>
            <person name="Jones D.S."/>
            <person name="Biddanda B."/>
            <person name="Ruberg S.A."/>
            <person name="Marcus D.N."/>
            <person name="Dick G.J."/>
        </authorList>
    </citation>
    <scope>NUCLEOTIDE SEQUENCE [LARGE SCALE GENOMIC DNA]</scope>
    <source>
        <strain evidence="2">A8</strain>
    </source>
</reference>
<evidence type="ECO:0000313" key="2">
    <source>
        <dbReference type="EMBL" id="OQX10104.1"/>
    </source>
</evidence>
<proteinExistence type="predicted"/>
<feature type="domain" description="ATPase AAA-type core" evidence="1">
    <location>
        <begin position="265"/>
        <end position="327"/>
    </location>
</feature>
<dbReference type="InterPro" id="IPR003959">
    <property type="entry name" value="ATPase_AAA_core"/>
</dbReference>
<dbReference type="GO" id="GO:0016887">
    <property type="term" value="F:ATP hydrolysis activity"/>
    <property type="evidence" value="ECO:0007669"/>
    <property type="project" value="InterPro"/>
</dbReference>
<dbReference type="AlphaFoldDB" id="A0A1Y1QNK9"/>
<protein>
    <recommendedName>
        <fullName evidence="1">ATPase AAA-type core domain-containing protein</fullName>
    </recommendedName>
</protein>
<dbReference type="InterPro" id="IPR027417">
    <property type="entry name" value="P-loop_NTPase"/>
</dbReference>
<dbReference type="PANTHER" id="PTHR43581:SF2">
    <property type="entry name" value="EXCINUCLEASE ATPASE SUBUNIT"/>
    <property type="match status" value="1"/>
</dbReference>
<sequence length="348" mass="39592">MRIRAIHTYEFGALGTQSFDFRDSWSDETATRILLSGANGCGKSTLLRGIAMLWSAFGYWLHNRKQLPTTSLESEWFRRWGGFALVLEATPFIDQDVLLFFGNEGWTFQLKLNYLNCAIIGEGGLQNGLEGTYFTCSPNNFPWLDKWTRARQKMLVSPQPSESPNILFLDAEERRWVTPKHGLGEIKSENMEQRWLSSYRATENWDGQVESALLGMKIASEERFSKLVDNMNSFLSGKEILKEVILGENRLRVQLANGSTHGIDELSSGEHQVLIQLYMVDRWMERGGIVMIDEPDLYLHPSLISGFLAQLENMVAERDGQLIITSHVPDVWSRYEAIGQRVLLGMGS</sequence>
<dbReference type="Pfam" id="PF13304">
    <property type="entry name" value="AAA_21"/>
    <property type="match status" value="1"/>
</dbReference>
<name>A0A1Y1QNK9_9GAMM</name>
<comment type="caution">
    <text evidence="2">The sequence shown here is derived from an EMBL/GenBank/DDBJ whole genome shotgun (WGS) entry which is preliminary data.</text>
</comment>
<evidence type="ECO:0000313" key="3">
    <source>
        <dbReference type="Proteomes" id="UP000192491"/>
    </source>
</evidence>
<dbReference type="GO" id="GO:0005524">
    <property type="term" value="F:ATP binding"/>
    <property type="evidence" value="ECO:0007669"/>
    <property type="project" value="InterPro"/>
</dbReference>
<accession>A0A1Y1QNK9</accession>
<dbReference type="SUPFAM" id="SSF52540">
    <property type="entry name" value="P-loop containing nucleoside triphosphate hydrolases"/>
    <property type="match status" value="1"/>
</dbReference>
<dbReference type="Gene3D" id="3.40.50.300">
    <property type="entry name" value="P-loop containing nucleotide triphosphate hydrolases"/>
    <property type="match status" value="2"/>
</dbReference>
<dbReference type="InterPro" id="IPR051396">
    <property type="entry name" value="Bact_Antivir_Def_Nuclease"/>
</dbReference>
<dbReference type="Proteomes" id="UP000192491">
    <property type="component" value="Unassembled WGS sequence"/>
</dbReference>
<dbReference type="EMBL" id="MTEJ01000123">
    <property type="protein sequence ID" value="OQX10104.1"/>
    <property type="molecule type" value="Genomic_DNA"/>
</dbReference>
<dbReference type="PANTHER" id="PTHR43581">
    <property type="entry name" value="ATP/GTP PHOSPHATASE"/>
    <property type="match status" value="1"/>
</dbReference>
<organism evidence="2 3">
    <name type="scientific">Thiothrix lacustris</name>
    <dbReference type="NCBI Taxonomy" id="525917"/>
    <lineage>
        <taxon>Bacteria</taxon>
        <taxon>Pseudomonadati</taxon>
        <taxon>Pseudomonadota</taxon>
        <taxon>Gammaproteobacteria</taxon>
        <taxon>Thiotrichales</taxon>
        <taxon>Thiotrichaceae</taxon>
        <taxon>Thiothrix</taxon>
    </lineage>
</organism>